<dbReference type="InterPro" id="IPR025525">
    <property type="entry name" value="hAT-like_transposase_RNase-H"/>
</dbReference>
<reference evidence="3" key="1">
    <citation type="submission" date="2025-08" db="UniProtKB">
        <authorList>
            <consortium name="RefSeq"/>
        </authorList>
    </citation>
    <scope>IDENTIFICATION</scope>
    <source>
        <tissue evidence="3">Leaves</tissue>
    </source>
</reference>
<gene>
    <name evidence="3" type="primary">LOC140015955</name>
</gene>
<sequence length="158" mass="18820">MVQDGLCEIEDIIENIRDSVKFVGRSDVQTLVFAEIAQQLQISVKSLIHDYRTRWNSTYEMLNCAIKFKEVFPPYQDREPRYDCCPSDEKGEKVEKVYGILETFWTIIHIISDSEYPTSNLFLWEIVKVKRLLDSKVNDDDDFIRAMMRRMKNKFDKY</sequence>
<keyword evidence="2" id="KW-1185">Reference proteome</keyword>
<dbReference type="RefSeq" id="XP_071924891.1">
    <property type="nucleotide sequence ID" value="XM_072068790.1"/>
</dbReference>
<organism evidence="2 3">
    <name type="scientific">Coffea arabica</name>
    <name type="common">Arabian coffee</name>
    <dbReference type="NCBI Taxonomy" id="13443"/>
    <lineage>
        <taxon>Eukaryota</taxon>
        <taxon>Viridiplantae</taxon>
        <taxon>Streptophyta</taxon>
        <taxon>Embryophyta</taxon>
        <taxon>Tracheophyta</taxon>
        <taxon>Spermatophyta</taxon>
        <taxon>Magnoliopsida</taxon>
        <taxon>eudicotyledons</taxon>
        <taxon>Gunneridae</taxon>
        <taxon>Pentapetalae</taxon>
        <taxon>asterids</taxon>
        <taxon>lamiids</taxon>
        <taxon>Gentianales</taxon>
        <taxon>Rubiaceae</taxon>
        <taxon>Ixoroideae</taxon>
        <taxon>Gardenieae complex</taxon>
        <taxon>Bertiereae - Coffeeae clade</taxon>
        <taxon>Coffeeae</taxon>
        <taxon>Coffea</taxon>
    </lineage>
</organism>
<dbReference type="PANTHER" id="PTHR23272">
    <property type="entry name" value="BED FINGER-RELATED"/>
    <property type="match status" value="1"/>
</dbReference>
<dbReference type="SUPFAM" id="SSF53098">
    <property type="entry name" value="Ribonuclease H-like"/>
    <property type="match status" value="1"/>
</dbReference>
<evidence type="ECO:0000313" key="3">
    <source>
        <dbReference type="RefSeq" id="XP_071924891.1"/>
    </source>
</evidence>
<name>A0ABM4VZB5_COFAR</name>
<accession>A0ABM4VZB5</accession>
<evidence type="ECO:0000313" key="2">
    <source>
        <dbReference type="Proteomes" id="UP001652660"/>
    </source>
</evidence>
<dbReference type="Proteomes" id="UP001652660">
    <property type="component" value="Chromosome 10c"/>
</dbReference>
<proteinExistence type="predicted"/>
<dbReference type="GeneID" id="140015955"/>
<dbReference type="Pfam" id="PF14372">
    <property type="entry name" value="hAT-like_RNase-H"/>
    <property type="match status" value="1"/>
</dbReference>
<evidence type="ECO:0000259" key="1">
    <source>
        <dbReference type="Pfam" id="PF14372"/>
    </source>
</evidence>
<dbReference type="PANTHER" id="PTHR23272:SF183">
    <property type="entry name" value="ZINC FINGER BED DOMAIN-CONTAINING PROTEIN RICESLEEPER 1-LIKE"/>
    <property type="match status" value="1"/>
</dbReference>
<protein>
    <submittedName>
        <fullName evidence="3">Zinc finger BED domain-containing protein RICESLEEPER 2-like</fullName>
    </submittedName>
</protein>
<feature type="domain" description="hAT-like transposase RNase-H fold" evidence="1">
    <location>
        <begin position="112"/>
        <end position="158"/>
    </location>
</feature>
<dbReference type="InterPro" id="IPR012337">
    <property type="entry name" value="RNaseH-like_sf"/>
</dbReference>